<dbReference type="HOGENOM" id="CLU_023805_6_0_1"/>
<dbReference type="Proteomes" id="UP000054477">
    <property type="component" value="Unassembled WGS sequence"/>
</dbReference>
<dbReference type="AlphaFoldDB" id="A0A0C9WNE1"/>
<organism evidence="1 2">
    <name type="scientific">Laccaria amethystina LaAM-08-1</name>
    <dbReference type="NCBI Taxonomy" id="1095629"/>
    <lineage>
        <taxon>Eukaryota</taxon>
        <taxon>Fungi</taxon>
        <taxon>Dikarya</taxon>
        <taxon>Basidiomycota</taxon>
        <taxon>Agaricomycotina</taxon>
        <taxon>Agaricomycetes</taxon>
        <taxon>Agaricomycetidae</taxon>
        <taxon>Agaricales</taxon>
        <taxon>Agaricineae</taxon>
        <taxon>Hydnangiaceae</taxon>
        <taxon>Laccaria</taxon>
    </lineage>
</organism>
<evidence type="ECO:0000313" key="2">
    <source>
        <dbReference type="Proteomes" id="UP000054477"/>
    </source>
</evidence>
<dbReference type="SUPFAM" id="SSF52540">
    <property type="entry name" value="P-loop containing nucleoside triphosphate hydrolases"/>
    <property type="match status" value="1"/>
</dbReference>
<dbReference type="STRING" id="1095629.A0A0C9WNE1"/>
<gene>
    <name evidence="1" type="ORF">K443DRAFT_8737</name>
</gene>
<dbReference type="CDD" id="cd00882">
    <property type="entry name" value="Ras_like_GTPase"/>
    <property type="match status" value="1"/>
</dbReference>
<keyword evidence="2" id="KW-1185">Reference proteome</keyword>
<accession>A0A0C9WNE1</accession>
<protein>
    <recommendedName>
        <fullName evidence="3">G domain-containing protein</fullName>
    </recommendedName>
</protein>
<reference evidence="1 2" key="1">
    <citation type="submission" date="2014-04" db="EMBL/GenBank/DDBJ databases">
        <authorList>
            <consortium name="DOE Joint Genome Institute"/>
            <person name="Kuo A."/>
            <person name="Kohler A."/>
            <person name="Nagy L.G."/>
            <person name="Floudas D."/>
            <person name="Copeland A."/>
            <person name="Barry K.W."/>
            <person name="Cichocki N."/>
            <person name="Veneault-Fourrey C."/>
            <person name="LaButti K."/>
            <person name="Lindquist E.A."/>
            <person name="Lipzen A."/>
            <person name="Lundell T."/>
            <person name="Morin E."/>
            <person name="Murat C."/>
            <person name="Sun H."/>
            <person name="Tunlid A."/>
            <person name="Henrissat B."/>
            <person name="Grigoriev I.V."/>
            <person name="Hibbett D.S."/>
            <person name="Martin F."/>
            <person name="Nordberg H.P."/>
            <person name="Cantor M.N."/>
            <person name="Hua S.X."/>
        </authorList>
    </citation>
    <scope>NUCLEOTIDE SEQUENCE [LARGE SCALE GENOMIC DNA]</scope>
    <source>
        <strain evidence="1 2">LaAM-08-1</strain>
    </source>
</reference>
<evidence type="ECO:0008006" key="3">
    <source>
        <dbReference type="Google" id="ProtNLM"/>
    </source>
</evidence>
<dbReference type="Gene3D" id="3.40.50.300">
    <property type="entry name" value="P-loop containing nucleotide triphosphate hydrolases"/>
    <property type="match status" value="1"/>
</dbReference>
<proteinExistence type="predicted"/>
<dbReference type="EMBL" id="KN838656">
    <property type="protein sequence ID" value="KIJ98999.1"/>
    <property type="molecule type" value="Genomic_DNA"/>
</dbReference>
<sequence>MSLRRALNFSSDCPRIPEPAMMTGPLTAHTTKQYWGAYLPSSPLPPSQASRQQMSLSDTEFQGAEDIERQRKRAQNVRRFTTRFRVLIIGRANAGKTTILQRVCHTTEQPRVFTRHGHEIDVSELSPTALRGEHDIENEMTFESNKGFVFHDSRGFEAGSASELDKVRDFVEKHSNYQSIGNHLHVIWYCIPINDEARPITRAELNFFDECGTGRVPVIVLFTKADMLDAQTMDHLVDAGMNIEDAAIKAPEESIARFQKKFGWQLYKKKYPPKEHLYFRGVEDVLNYTGWPSTRNAKTFEDIAFLCITTTIITDNSYFQWKQKPSASSAPFKLAIQKFNSSVDLEKIKTAIKDASHLKTKDQKAALVKIAMENRICELLIPEVFQCLFFICLI</sequence>
<name>A0A0C9WNE1_9AGAR</name>
<dbReference type="OrthoDB" id="59699at2759"/>
<dbReference type="InterPro" id="IPR027417">
    <property type="entry name" value="P-loop_NTPase"/>
</dbReference>
<evidence type="ECO:0000313" key="1">
    <source>
        <dbReference type="EMBL" id="KIJ98999.1"/>
    </source>
</evidence>
<reference evidence="2" key="2">
    <citation type="submission" date="2015-01" db="EMBL/GenBank/DDBJ databases">
        <title>Evolutionary Origins and Diversification of the Mycorrhizal Mutualists.</title>
        <authorList>
            <consortium name="DOE Joint Genome Institute"/>
            <consortium name="Mycorrhizal Genomics Consortium"/>
            <person name="Kohler A."/>
            <person name="Kuo A."/>
            <person name="Nagy L.G."/>
            <person name="Floudas D."/>
            <person name="Copeland A."/>
            <person name="Barry K.W."/>
            <person name="Cichocki N."/>
            <person name="Veneault-Fourrey C."/>
            <person name="LaButti K."/>
            <person name="Lindquist E.A."/>
            <person name="Lipzen A."/>
            <person name="Lundell T."/>
            <person name="Morin E."/>
            <person name="Murat C."/>
            <person name="Riley R."/>
            <person name="Ohm R."/>
            <person name="Sun H."/>
            <person name="Tunlid A."/>
            <person name="Henrissat B."/>
            <person name="Grigoriev I.V."/>
            <person name="Hibbett D.S."/>
            <person name="Martin F."/>
        </authorList>
    </citation>
    <scope>NUCLEOTIDE SEQUENCE [LARGE SCALE GENOMIC DNA]</scope>
    <source>
        <strain evidence="2">LaAM-08-1</strain>
    </source>
</reference>